<dbReference type="Pfam" id="PF18160">
    <property type="entry name" value="SLATT_5"/>
    <property type="match status" value="1"/>
</dbReference>
<dbReference type="Proteomes" id="UP001519641">
    <property type="component" value="Unassembled WGS sequence"/>
</dbReference>
<organism evidence="3 4">
    <name type="scientific">Curtobacterium aurantiacum</name>
    <dbReference type="NCBI Taxonomy" id="3236919"/>
    <lineage>
        <taxon>Bacteria</taxon>
        <taxon>Bacillati</taxon>
        <taxon>Actinomycetota</taxon>
        <taxon>Actinomycetes</taxon>
        <taxon>Micrococcales</taxon>
        <taxon>Microbacteriaceae</taxon>
        <taxon>Curtobacterium</taxon>
    </lineage>
</organism>
<proteinExistence type="predicted"/>
<reference evidence="3 4" key="1">
    <citation type="submission" date="2021-05" db="EMBL/GenBank/DDBJ databases">
        <title>Whole genome sequence of Curtobacterium flaccumfaciens pv. flaccumfaciens strain CFBP 8819.</title>
        <authorList>
            <person name="Osdaghi E."/>
            <person name="Taghouti G."/>
            <person name="Portier P."/>
            <person name="Fazliarab A."/>
            <person name="Taghavi S.M."/>
            <person name="Briand M."/>
            <person name="Le-Saux M."/>
            <person name="Jacques M.-A."/>
        </authorList>
    </citation>
    <scope>NUCLEOTIDE SEQUENCE [LARGE SCALE GENOMIC DNA]</scope>
    <source>
        <strain evidence="3 4">CFBP 8819</strain>
    </source>
</reference>
<keyword evidence="1" id="KW-0812">Transmembrane</keyword>
<evidence type="ECO:0000313" key="3">
    <source>
        <dbReference type="EMBL" id="MBT1586937.1"/>
    </source>
</evidence>
<keyword evidence="1" id="KW-1133">Transmembrane helix</keyword>
<keyword evidence="4" id="KW-1185">Reference proteome</keyword>
<name>A0ABS5VG04_9MICO</name>
<dbReference type="InterPro" id="IPR041115">
    <property type="entry name" value="SLATT_5"/>
</dbReference>
<sequence length="188" mass="20632">MNELDRIAMRSYKTYKARLKAAERLQARQRAWNTCLLALSVATTAASVALLSDDQIYGTTGPTVLVCVSILGLAVSISVAGLNYGVRSRDMFMNYRALQRIAVEAEALQENPAVAEDTVKQLLDRYNALLDDSENHTPADYAHVDQKSTVTPWHRRASSTLTFAPYLGLIVPVLVLVPLVAWAIRGGV</sequence>
<evidence type="ECO:0000256" key="1">
    <source>
        <dbReference type="SAM" id="Phobius"/>
    </source>
</evidence>
<feature type="domain" description="SMODS and SLOG-associating 2TM effector" evidence="2">
    <location>
        <begin position="3"/>
        <end position="184"/>
    </location>
</feature>
<evidence type="ECO:0000313" key="4">
    <source>
        <dbReference type="Proteomes" id="UP001519641"/>
    </source>
</evidence>
<dbReference type="RefSeq" id="WP_214543760.1">
    <property type="nucleotide sequence ID" value="NZ_JAHEWS010000004.1"/>
</dbReference>
<evidence type="ECO:0000259" key="2">
    <source>
        <dbReference type="Pfam" id="PF18160"/>
    </source>
</evidence>
<comment type="caution">
    <text evidence="3">The sequence shown here is derived from an EMBL/GenBank/DDBJ whole genome shotgun (WGS) entry which is preliminary data.</text>
</comment>
<dbReference type="EMBL" id="JAHEWS010000004">
    <property type="protein sequence ID" value="MBT1586937.1"/>
    <property type="molecule type" value="Genomic_DNA"/>
</dbReference>
<accession>A0ABS5VG04</accession>
<feature type="transmembrane region" description="Helical" evidence="1">
    <location>
        <begin position="31"/>
        <end position="51"/>
    </location>
</feature>
<keyword evidence="1" id="KW-0472">Membrane</keyword>
<feature type="transmembrane region" description="Helical" evidence="1">
    <location>
        <begin position="163"/>
        <end position="184"/>
    </location>
</feature>
<dbReference type="NCBIfam" id="NF033631">
    <property type="entry name" value="SLATT_5"/>
    <property type="match status" value="1"/>
</dbReference>
<protein>
    <submittedName>
        <fullName evidence="3">SLATT domain-containing protein</fullName>
    </submittedName>
</protein>
<feature type="transmembrane region" description="Helical" evidence="1">
    <location>
        <begin position="63"/>
        <end position="86"/>
    </location>
</feature>
<gene>
    <name evidence="3" type="ORF">KK097_03815</name>
</gene>